<feature type="domain" description="F-box" evidence="1">
    <location>
        <begin position="13"/>
        <end position="51"/>
    </location>
</feature>
<dbReference type="Pfam" id="PF23622">
    <property type="entry name" value="LRR_At1g61320_AtMIF1"/>
    <property type="match status" value="1"/>
</dbReference>
<dbReference type="InterPro" id="IPR055357">
    <property type="entry name" value="LRR_At1g61320_AtMIF1"/>
</dbReference>
<name>A0ABR2F5S4_9ROSI</name>
<dbReference type="InterPro" id="IPR053772">
    <property type="entry name" value="At1g61320/At1g61330-like"/>
</dbReference>
<dbReference type="CDD" id="cd22160">
    <property type="entry name" value="F-box_AtFBL13-like"/>
    <property type="match status" value="1"/>
</dbReference>
<dbReference type="SUPFAM" id="SSF52047">
    <property type="entry name" value="RNI-like"/>
    <property type="match status" value="1"/>
</dbReference>
<evidence type="ECO:0000313" key="3">
    <source>
        <dbReference type="EMBL" id="KAK8572360.1"/>
    </source>
</evidence>
<evidence type="ECO:0000259" key="1">
    <source>
        <dbReference type="Pfam" id="PF00646"/>
    </source>
</evidence>
<dbReference type="Proteomes" id="UP001472677">
    <property type="component" value="Unassembled WGS sequence"/>
</dbReference>
<dbReference type="Pfam" id="PF00646">
    <property type="entry name" value="F-box"/>
    <property type="match status" value="1"/>
</dbReference>
<dbReference type="PANTHER" id="PTHR34145:SF68">
    <property type="entry name" value="FBD DOMAIN-CONTAINING PROTEIN"/>
    <property type="match status" value="1"/>
</dbReference>
<sequence length="449" mass="51321">MPFKREIDAGDRISRLPDDIVVFILSRLPTKVAARTSLLSRRWRWVWTSLPRLEFDSSNVLRAIKNRSFGSLSISEFIDSEKVRFVSLVNRVVESYPLPAIDEFNVSFDLNRSHKHDIDKWVKFLFEKKAKRIGLDFSRAIDLHLPDYLYTLSPLSLGLPSCIPLTSLVLKSIKVGEKVLHNFISNSPFLERLCVEGSPSLVHLRVAGPSLHLKYLEISGCPRLKRLKLVATNLLTLRYSGPHIKIPFKNVPNLTELSIRNDLDEDLTFKLKLQKILTFVPLLQKLALNINDEVDAVRSIAYPLMNQLRQMELRICADNVDSLLFLSSWIKACPSLHRFTLDVSTLALRPFEWGCSILSRKIKKSRTSVHHSLKLVEITGFVGESVDTELCMFLIENAIELDKIVITPSVLWNVGRPSSSTGYDRRPTARERAEHLRLKYNLGDKLVIM</sequence>
<feature type="domain" description="At1g61320/AtMIF1 LRR" evidence="2">
    <location>
        <begin position="159"/>
        <end position="406"/>
    </location>
</feature>
<keyword evidence="4" id="KW-1185">Reference proteome</keyword>
<dbReference type="InterPro" id="IPR036047">
    <property type="entry name" value="F-box-like_dom_sf"/>
</dbReference>
<dbReference type="PANTHER" id="PTHR34145">
    <property type="entry name" value="OS02G0105600 PROTEIN"/>
    <property type="match status" value="1"/>
</dbReference>
<protein>
    <recommendedName>
        <fullName evidence="5">F-box domain-containing protein</fullName>
    </recommendedName>
</protein>
<reference evidence="3 4" key="1">
    <citation type="journal article" date="2024" name="G3 (Bethesda)">
        <title>Genome assembly of Hibiscus sabdariffa L. provides insights into metabolisms of medicinal natural products.</title>
        <authorList>
            <person name="Kim T."/>
        </authorList>
    </citation>
    <scope>NUCLEOTIDE SEQUENCE [LARGE SCALE GENOMIC DNA]</scope>
    <source>
        <strain evidence="3">TK-2024</strain>
        <tissue evidence="3">Old leaves</tissue>
    </source>
</reference>
<dbReference type="Gene3D" id="3.80.10.10">
    <property type="entry name" value="Ribonuclease Inhibitor"/>
    <property type="match status" value="1"/>
</dbReference>
<evidence type="ECO:0000313" key="4">
    <source>
        <dbReference type="Proteomes" id="UP001472677"/>
    </source>
</evidence>
<dbReference type="EMBL" id="JBBPBM010000008">
    <property type="protein sequence ID" value="KAK8572360.1"/>
    <property type="molecule type" value="Genomic_DNA"/>
</dbReference>
<accession>A0ABR2F5S4</accession>
<proteinExistence type="predicted"/>
<comment type="caution">
    <text evidence="3">The sequence shown here is derived from an EMBL/GenBank/DDBJ whole genome shotgun (WGS) entry which is preliminary data.</text>
</comment>
<dbReference type="Gene3D" id="1.20.1280.50">
    <property type="match status" value="1"/>
</dbReference>
<dbReference type="InterPro" id="IPR053781">
    <property type="entry name" value="F-box_AtFBL13-like"/>
</dbReference>
<dbReference type="InterPro" id="IPR001810">
    <property type="entry name" value="F-box_dom"/>
</dbReference>
<evidence type="ECO:0008006" key="5">
    <source>
        <dbReference type="Google" id="ProtNLM"/>
    </source>
</evidence>
<gene>
    <name evidence="3" type="ORF">V6N12_028415</name>
</gene>
<evidence type="ECO:0000259" key="2">
    <source>
        <dbReference type="Pfam" id="PF23622"/>
    </source>
</evidence>
<organism evidence="3 4">
    <name type="scientific">Hibiscus sabdariffa</name>
    <name type="common">roselle</name>
    <dbReference type="NCBI Taxonomy" id="183260"/>
    <lineage>
        <taxon>Eukaryota</taxon>
        <taxon>Viridiplantae</taxon>
        <taxon>Streptophyta</taxon>
        <taxon>Embryophyta</taxon>
        <taxon>Tracheophyta</taxon>
        <taxon>Spermatophyta</taxon>
        <taxon>Magnoliopsida</taxon>
        <taxon>eudicotyledons</taxon>
        <taxon>Gunneridae</taxon>
        <taxon>Pentapetalae</taxon>
        <taxon>rosids</taxon>
        <taxon>malvids</taxon>
        <taxon>Malvales</taxon>
        <taxon>Malvaceae</taxon>
        <taxon>Malvoideae</taxon>
        <taxon>Hibiscus</taxon>
    </lineage>
</organism>
<dbReference type="SUPFAM" id="SSF81383">
    <property type="entry name" value="F-box domain"/>
    <property type="match status" value="1"/>
</dbReference>
<dbReference type="InterPro" id="IPR032675">
    <property type="entry name" value="LRR_dom_sf"/>
</dbReference>